<dbReference type="GO" id="GO:0017136">
    <property type="term" value="F:histone deacetylase activity, NAD-dependent"/>
    <property type="evidence" value="ECO:0007669"/>
    <property type="project" value="TreeGrafter"/>
</dbReference>
<proteinExistence type="inferred from homology"/>
<comment type="domain">
    <text evidence="3">In contrast to class I sirtuins, class III sirtuins have only weak deacetylase activity. Difference in substrate specificity is probably due to a larger hydrophobic pocket with 2 residues (Tyr-91 and Arg-94) that bind to malonylated and succinylated substrates and define the specificity.</text>
</comment>
<dbReference type="AlphaFoldDB" id="A0AAN9H7F5"/>
<dbReference type="InterPro" id="IPR026590">
    <property type="entry name" value="Ssirtuin_cat_dom"/>
</dbReference>
<dbReference type="Gene3D" id="3.30.1600.10">
    <property type="entry name" value="SIR2/SIRT2 'Small Domain"/>
    <property type="match status" value="1"/>
</dbReference>
<dbReference type="PANTHER" id="PTHR11085">
    <property type="entry name" value="NAD-DEPENDENT PROTEIN DEACYLASE SIRTUIN-5, MITOCHONDRIAL-RELATED"/>
    <property type="match status" value="1"/>
</dbReference>
<comment type="function">
    <text evidence="3">NAD-dependent lysine demalonylase, desuccinylase and deglutarylase that specifically removes malonyl, succinyl and glutaryl groups on target proteins. Has weak NAD-dependent protein deacetylase activity; however this activity may not be physiologically relevant in vivo.</text>
</comment>
<dbReference type="GO" id="GO:0005739">
    <property type="term" value="C:mitochondrion"/>
    <property type="evidence" value="ECO:0007669"/>
    <property type="project" value="UniProtKB-SubCell"/>
</dbReference>
<keyword evidence="3 4" id="KW-0862">Zinc</keyword>
<dbReference type="Gene3D" id="3.40.50.1220">
    <property type="entry name" value="TPP-binding domain"/>
    <property type="match status" value="1"/>
</dbReference>
<dbReference type="InterPro" id="IPR027546">
    <property type="entry name" value="Sirtuin_class_III"/>
</dbReference>
<dbReference type="GO" id="GO:0005829">
    <property type="term" value="C:cytosol"/>
    <property type="evidence" value="ECO:0007669"/>
    <property type="project" value="UniProtKB-SubCell"/>
</dbReference>
<organism evidence="6 7">
    <name type="scientific">Phoxinus phoxinus</name>
    <name type="common">Eurasian minnow</name>
    <dbReference type="NCBI Taxonomy" id="58324"/>
    <lineage>
        <taxon>Eukaryota</taxon>
        <taxon>Metazoa</taxon>
        <taxon>Chordata</taxon>
        <taxon>Craniata</taxon>
        <taxon>Vertebrata</taxon>
        <taxon>Euteleostomi</taxon>
        <taxon>Actinopterygii</taxon>
        <taxon>Neopterygii</taxon>
        <taxon>Teleostei</taxon>
        <taxon>Ostariophysi</taxon>
        <taxon>Cypriniformes</taxon>
        <taxon>Leuciscidae</taxon>
        <taxon>Phoxininae</taxon>
        <taxon>Phoxinus</taxon>
    </lineage>
</organism>
<dbReference type="InterPro" id="IPR050134">
    <property type="entry name" value="NAD-dep_sirtuin_deacylases"/>
</dbReference>
<dbReference type="GO" id="GO:0036054">
    <property type="term" value="F:protein-malonyllysine demalonylase activity"/>
    <property type="evidence" value="ECO:0007669"/>
    <property type="project" value="UniProtKB-UniRule"/>
</dbReference>
<feature type="binding site" evidence="3 4">
    <location>
        <position position="201"/>
    </location>
    <ligand>
        <name>Zn(2+)</name>
        <dbReference type="ChEBI" id="CHEBI:29105"/>
    </ligand>
</feature>
<feature type="active site" description="Proton acceptor" evidence="3 4">
    <location>
        <position position="147"/>
    </location>
</feature>
<keyword evidence="3" id="KW-0809">Transit peptide</keyword>
<comment type="subcellular location">
    <subcellularLocation>
        <location evidence="3">Mitochondrion</location>
    </subcellularLocation>
    <subcellularLocation>
        <location evidence="3">Cytoplasm</location>
        <location evidence="3">Cytosol</location>
    </subcellularLocation>
    <subcellularLocation>
        <location evidence="3">Nucleus</location>
    </subcellularLocation>
    <text evidence="3">Mainly mitochondrial. Also present extramitochondrially, with a fraction present in the cytosol and very small amounts also detected in the nucleus.</text>
</comment>
<reference evidence="6 7" key="1">
    <citation type="submission" date="2024-02" db="EMBL/GenBank/DDBJ databases">
        <title>Chromosome-level genome assembly of the Eurasian Minnow (Phoxinus phoxinus).</title>
        <authorList>
            <person name="Oriowo T.O."/>
            <person name="Martin S."/>
            <person name="Stange M."/>
            <person name="Chrysostomakis Y."/>
            <person name="Brown T."/>
            <person name="Winkler S."/>
            <person name="Kukowka S."/>
            <person name="Myers E.W."/>
            <person name="Bohne A."/>
        </authorList>
    </citation>
    <scope>NUCLEOTIDE SEQUENCE [LARGE SCALE GENOMIC DNA]</scope>
    <source>
        <strain evidence="6">ZFMK-TIS-60720</strain>
        <tissue evidence="6">Whole Organism</tissue>
    </source>
</reference>
<dbReference type="CDD" id="cd01412">
    <property type="entry name" value="SIRT5_Af1_CobB"/>
    <property type="match status" value="1"/>
</dbReference>
<comment type="caution">
    <text evidence="6">The sequence shown here is derived from an EMBL/GenBank/DDBJ whole genome shotgun (WGS) entry which is preliminary data.</text>
</comment>
<dbReference type="GO" id="GO:0005634">
    <property type="term" value="C:nucleus"/>
    <property type="evidence" value="ECO:0007669"/>
    <property type="project" value="UniProtKB-SubCell"/>
</dbReference>
<comment type="similarity">
    <text evidence="3">Belongs to the sirtuin family. Class III subfamily.</text>
</comment>
<evidence type="ECO:0000313" key="7">
    <source>
        <dbReference type="Proteomes" id="UP001364617"/>
    </source>
</evidence>
<comment type="catalytic activity">
    <reaction evidence="3">
        <text>N(6)-glutaryl-L-lysyl-[protein] + NAD(+) + H2O = 2''-O-glutaryl-ADP-D-ribose + nicotinamide + L-lysyl-[protein]</text>
        <dbReference type="Rhea" id="RHEA:47664"/>
        <dbReference type="Rhea" id="RHEA-COMP:9752"/>
        <dbReference type="Rhea" id="RHEA-COMP:11875"/>
        <dbReference type="ChEBI" id="CHEBI:15377"/>
        <dbReference type="ChEBI" id="CHEBI:17154"/>
        <dbReference type="ChEBI" id="CHEBI:29969"/>
        <dbReference type="ChEBI" id="CHEBI:57540"/>
        <dbReference type="ChEBI" id="CHEBI:87828"/>
        <dbReference type="ChEBI" id="CHEBI:87829"/>
    </reaction>
</comment>
<dbReference type="PANTHER" id="PTHR11085:SF10">
    <property type="entry name" value="NAD-DEPENDENT PROTEIN DEACYLASE SIRTUIN-5, MITOCHONDRIAL-RELATED"/>
    <property type="match status" value="1"/>
</dbReference>
<evidence type="ECO:0000313" key="6">
    <source>
        <dbReference type="EMBL" id="KAK7162387.1"/>
    </source>
</evidence>
<dbReference type="GO" id="GO:0070403">
    <property type="term" value="F:NAD+ binding"/>
    <property type="evidence" value="ECO:0007669"/>
    <property type="project" value="UniProtKB-UniRule"/>
</dbReference>
<feature type="binding site" evidence="3 4">
    <location>
        <position position="155"/>
    </location>
    <ligand>
        <name>Zn(2+)</name>
        <dbReference type="ChEBI" id="CHEBI:29105"/>
    </ligand>
</feature>
<dbReference type="Pfam" id="PF02146">
    <property type="entry name" value="SIR2"/>
    <property type="match status" value="1"/>
</dbReference>
<dbReference type="Proteomes" id="UP001364617">
    <property type="component" value="Unassembled WGS sequence"/>
</dbReference>
<dbReference type="PROSITE" id="PS50305">
    <property type="entry name" value="SIRTUIN"/>
    <property type="match status" value="1"/>
</dbReference>
<keyword evidence="3" id="KW-0963">Cytoplasm</keyword>
<dbReference type="EMBL" id="JAYKXH010000007">
    <property type="protein sequence ID" value="KAK7162387.1"/>
    <property type="molecule type" value="Genomic_DNA"/>
</dbReference>
<feature type="binding site" evidence="3 4">
    <location>
        <position position="158"/>
    </location>
    <ligand>
        <name>Zn(2+)</name>
        <dbReference type="ChEBI" id="CHEBI:29105"/>
    </ligand>
</feature>
<keyword evidence="3" id="KW-0539">Nucleus</keyword>
<evidence type="ECO:0000256" key="1">
    <source>
        <dbReference type="ARBA" id="ARBA00022679"/>
    </source>
</evidence>
<keyword evidence="1 3" id="KW-0808">Transferase</keyword>
<keyword evidence="3 4" id="KW-0479">Metal-binding</keyword>
<keyword evidence="2 3" id="KW-0520">NAD</keyword>
<feature type="binding site" evidence="3 4">
    <location>
        <position position="196"/>
    </location>
    <ligand>
        <name>Zn(2+)</name>
        <dbReference type="ChEBI" id="CHEBI:29105"/>
    </ligand>
</feature>
<comment type="cofactor">
    <cofactor evidence="3">
        <name>Zn(2+)</name>
        <dbReference type="ChEBI" id="CHEBI:29105"/>
    </cofactor>
    <text evidence="3">Binds 1 zinc ion per subunit.</text>
</comment>
<feature type="binding site" evidence="3">
    <location>
        <begin position="238"/>
        <end position="240"/>
    </location>
    <ligand>
        <name>NAD(+)</name>
        <dbReference type="ChEBI" id="CHEBI:57540"/>
    </ligand>
</feature>
<dbReference type="InterPro" id="IPR029035">
    <property type="entry name" value="DHS-like_NAD/FAD-binding_dom"/>
</dbReference>
<feature type="binding site" evidence="3">
    <location>
        <position position="282"/>
    </location>
    <ligand>
        <name>NAD(+)</name>
        <dbReference type="ChEBI" id="CHEBI:57540"/>
    </ligand>
</feature>
<comment type="catalytic activity">
    <reaction evidence="3">
        <text>N(6)-malonyl-L-lysyl-[protein] + NAD(+) + H2O = 2''-O-malonyl-ADP-D-ribose + nicotinamide + L-lysyl-[protein]</text>
        <dbReference type="Rhea" id="RHEA:47672"/>
        <dbReference type="Rhea" id="RHEA-COMP:9752"/>
        <dbReference type="Rhea" id="RHEA-COMP:11878"/>
        <dbReference type="ChEBI" id="CHEBI:15377"/>
        <dbReference type="ChEBI" id="CHEBI:17154"/>
        <dbReference type="ChEBI" id="CHEBI:29969"/>
        <dbReference type="ChEBI" id="CHEBI:57540"/>
        <dbReference type="ChEBI" id="CHEBI:87831"/>
        <dbReference type="ChEBI" id="CHEBI:87833"/>
    </reaction>
</comment>
<dbReference type="GO" id="GO:0036055">
    <property type="term" value="F:protein-succinyllysine desuccinylase activity"/>
    <property type="evidence" value="ECO:0007669"/>
    <property type="project" value="UniProtKB-UniRule"/>
</dbReference>
<dbReference type="InterPro" id="IPR003000">
    <property type="entry name" value="Sirtuin"/>
</dbReference>
<evidence type="ECO:0000256" key="3">
    <source>
        <dbReference type="HAMAP-Rule" id="MF_03160"/>
    </source>
</evidence>
<sequence>MVNQLMLRAAAHCGRWTAVNQLARTHSDMAEFREVFSKARQIAIITGAGVSAESGVPTIRGAEGHWRTWKTQDLATPQSFCHHPSRVWEFYHYRRELCVKAQPSAAHRAIAECEERLRRQGRSLVLITQNIDQLHQRAGSKHVLEVHGNQYQTRCVSCGDVEVNHKSPICPSLEGKGSPDPDVPDALIPVKDLPRCEQKGCDGLLRPHVIWFGETLDSHILTAVEKELETCDLCLVVGTSSVVYPAAVFGPQVASRGVPVAEFNTKRTPNTARFRFHFPGRCSETLPAALARHESELI</sequence>
<protein>
    <recommendedName>
        <fullName evidence="3">NAD-dependent protein deacylase sirtuin-5, mitochondrial</fullName>
        <ecNumber evidence="3">2.3.1.-</ecNumber>
    </recommendedName>
    <alternativeName>
        <fullName evidence="3">Regulatory protein SIR2 homolog 5</fullName>
    </alternativeName>
    <alternativeName>
        <fullName evidence="3">SIR2-like protein 5</fullName>
    </alternativeName>
</protein>
<keyword evidence="7" id="KW-1185">Reference proteome</keyword>
<feature type="binding site" evidence="3">
    <location>
        <position position="91"/>
    </location>
    <ligand>
        <name>substrate</name>
    </ligand>
</feature>
<evidence type="ECO:0000259" key="5">
    <source>
        <dbReference type="PROSITE" id="PS50305"/>
    </source>
</evidence>
<feature type="binding site" evidence="3">
    <location>
        <begin position="129"/>
        <end position="132"/>
    </location>
    <ligand>
        <name>NAD(+)</name>
        <dbReference type="ChEBI" id="CHEBI:57540"/>
    </ligand>
</feature>
<name>A0AAN9H7F5_9TELE</name>
<dbReference type="InterPro" id="IPR026591">
    <property type="entry name" value="Sirtuin_cat_small_dom_sf"/>
</dbReference>
<dbReference type="HAMAP" id="MF_01121">
    <property type="entry name" value="Sirtuin_ClassIII"/>
    <property type="match status" value="1"/>
</dbReference>
<evidence type="ECO:0000256" key="4">
    <source>
        <dbReference type="PROSITE-ProRule" id="PRU00236"/>
    </source>
</evidence>
<dbReference type="EC" id="2.3.1.-" evidence="3"/>
<comment type="catalytic activity">
    <reaction evidence="3">
        <text>N(6)-succinyl-L-lysyl-[protein] + NAD(+) + H2O = 2''-O-succinyl-ADP-D-ribose + nicotinamide + L-lysyl-[protein]</text>
        <dbReference type="Rhea" id="RHEA:47668"/>
        <dbReference type="Rhea" id="RHEA-COMP:9752"/>
        <dbReference type="Rhea" id="RHEA-COMP:11877"/>
        <dbReference type="ChEBI" id="CHEBI:15377"/>
        <dbReference type="ChEBI" id="CHEBI:17154"/>
        <dbReference type="ChEBI" id="CHEBI:29969"/>
        <dbReference type="ChEBI" id="CHEBI:57540"/>
        <dbReference type="ChEBI" id="CHEBI:87830"/>
        <dbReference type="ChEBI" id="CHEBI:87832"/>
    </reaction>
</comment>
<feature type="binding site" evidence="3">
    <location>
        <begin position="264"/>
        <end position="266"/>
    </location>
    <ligand>
        <name>NAD(+)</name>
        <dbReference type="ChEBI" id="CHEBI:57540"/>
    </ligand>
</feature>
<evidence type="ECO:0000256" key="2">
    <source>
        <dbReference type="ARBA" id="ARBA00023027"/>
    </source>
</evidence>
<gene>
    <name evidence="3" type="primary">SIRT5</name>
    <name evidence="6" type="ORF">R3I93_006627</name>
</gene>
<dbReference type="GO" id="GO:0008270">
    <property type="term" value="F:zinc ion binding"/>
    <property type="evidence" value="ECO:0007669"/>
    <property type="project" value="UniProtKB-UniRule"/>
</dbReference>
<feature type="binding site" evidence="3">
    <location>
        <position position="94"/>
    </location>
    <ligand>
        <name>substrate</name>
    </ligand>
</feature>
<keyword evidence="3" id="KW-0496">Mitochondrion</keyword>
<feature type="binding site" evidence="3">
    <location>
        <begin position="47"/>
        <end position="66"/>
    </location>
    <ligand>
        <name>NAD(+)</name>
        <dbReference type="ChEBI" id="CHEBI:57540"/>
    </ligand>
</feature>
<accession>A0AAN9H7F5</accession>
<dbReference type="SUPFAM" id="SSF52467">
    <property type="entry name" value="DHS-like NAD/FAD-binding domain"/>
    <property type="match status" value="1"/>
</dbReference>
<feature type="domain" description="Deacetylase sirtuin-type" evidence="5">
    <location>
        <begin position="22"/>
        <end position="296"/>
    </location>
</feature>